<reference evidence="3" key="1">
    <citation type="journal article" date="2021" name="Front. Genet.">
        <title>Comparative Mitogenomic Analysis Reveals Dynamics of Intron Within and Between Tricholoma Species and Phylogeny of Basidiomycota.</title>
        <authorList>
            <person name="Huang W."/>
            <person name="Feng H."/>
            <person name="Tu W."/>
            <person name="Xiong C."/>
            <person name="Jin X."/>
            <person name="Li P."/>
            <person name="Wang X."/>
            <person name="Li Q."/>
        </authorList>
    </citation>
    <scope>NUCLEOTIDE SEQUENCE</scope>
</reference>
<dbReference type="GO" id="GO:0004519">
    <property type="term" value="F:endonuclease activity"/>
    <property type="evidence" value="ECO:0007669"/>
    <property type="project" value="UniProtKB-KW"/>
</dbReference>
<feature type="domain" description="Homing endonuclease LAGLIDADG" evidence="2">
    <location>
        <begin position="64"/>
        <end position="241"/>
    </location>
</feature>
<dbReference type="Gene3D" id="3.10.28.10">
    <property type="entry name" value="Homing endonucleases"/>
    <property type="match status" value="2"/>
</dbReference>
<geneLocation type="mitochondrion" evidence="3"/>
<evidence type="ECO:0000313" key="3">
    <source>
        <dbReference type="EMBL" id="QIC20191.1"/>
    </source>
</evidence>
<dbReference type="AlphaFoldDB" id="A0A6C0W785"/>
<dbReference type="EMBL" id="MN873035">
    <property type="protein sequence ID" value="QIC20191.1"/>
    <property type="molecule type" value="Genomic_DNA"/>
</dbReference>
<dbReference type="InterPro" id="IPR004860">
    <property type="entry name" value="LAGLIDADG_dom"/>
</dbReference>
<keyword evidence="3" id="KW-0540">Nuclease</keyword>
<organism evidence="3">
    <name type="scientific">Tricholoma bakamatsutake</name>
    <dbReference type="NCBI Taxonomy" id="51221"/>
    <lineage>
        <taxon>Eukaryota</taxon>
        <taxon>Fungi</taxon>
        <taxon>Dikarya</taxon>
        <taxon>Basidiomycota</taxon>
        <taxon>Agaricomycotina</taxon>
        <taxon>Agaricomycetes</taxon>
        <taxon>Agaricomycetidae</taxon>
        <taxon>Agaricales</taxon>
        <taxon>Tricholomatineae</taxon>
        <taxon>Tricholomataceae</taxon>
        <taxon>Tricholoma</taxon>
    </lineage>
</organism>
<dbReference type="SUPFAM" id="SSF55608">
    <property type="entry name" value="Homing endonucleases"/>
    <property type="match status" value="1"/>
</dbReference>
<comment type="function">
    <text evidence="1">Mitochondrial DNA endonuclease involved in intron homing.</text>
</comment>
<evidence type="ECO:0000259" key="2">
    <source>
        <dbReference type="Pfam" id="PF03161"/>
    </source>
</evidence>
<dbReference type="RefSeq" id="YP_009739348.1">
    <property type="nucleotide sequence ID" value="NC_046499.1"/>
</dbReference>
<sequence>MWPNCEYDNTNFTFQFLNENEYLLNCTDNINNCTPIIGKMLPFNKARTKAIIRIGPHNKQVLDIIICGMLGDFWAEKLPGKPLNSIRFNIEQSISNSAYIHYLTLFFYNLGYCARPIPTLVKKSDKVLENRFNYRLTLFTFTSFNWIYESYYKTIKDVTKKRIPFYIADYLTPTGLAHWIMQDGSYQKGQGIYIATNSFTFEECKFLTIILTNKYKFKTSVVKTGTSDQWCISIWKESMPLLRQIVKPNFIPEMEYKLGYS</sequence>
<dbReference type="InterPro" id="IPR027434">
    <property type="entry name" value="Homing_endonucl"/>
</dbReference>
<evidence type="ECO:0000256" key="1">
    <source>
        <dbReference type="ARBA" id="ARBA00002670"/>
    </source>
</evidence>
<dbReference type="GeneID" id="44802777"/>
<dbReference type="Pfam" id="PF03161">
    <property type="entry name" value="LAGLIDADG_2"/>
    <property type="match status" value="1"/>
</dbReference>
<keyword evidence="3" id="KW-0255">Endonuclease</keyword>
<name>A0A6C0W785_9AGAR</name>
<protein>
    <submittedName>
        <fullName evidence="3">LAGLIDADG homing endonuclease</fullName>
    </submittedName>
</protein>
<keyword evidence="3" id="KW-0496">Mitochondrion</keyword>
<accession>A0A6C0W785</accession>
<keyword evidence="3" id="KW-0378">Hydrolase</keyword>
<gene>
    <name evidence="3" type="primary">orf262</name>
</gene>
<proteinExistence type="predicted"/>